<evidence type="ECO:0000256" key="1">
    <source>
        <dbReference type="ARBA" id="ARBA00006484"/>
    </source>
</evidence>
<dbReference type="SUPFAM" id="SSF51735">
    <property type="entry name" value="NAD(P)-binding Rossmann-fold domains"/>
    <property type="match status" value="1"/>
</dbReference>
<evidence type="ECO:0000313" key="5">
    <source>
        <dbReference type="Proteomes" id="UP000621454"/>
    </source>
</evidence>
<dbReference type="PRINTS" id="PR00080">
    <property type="entry name" value="SDRFAMILY"/>
</dbReference>
<evidence type="ECO:0000256" key="3">
    <source>
        <dbReference type="RuleBase" id="RU000363"/>
    </source>
</evidence>
<dbReference type="Gene3D" id="3.40.50.720">
    <property type="entry name" value="NAD(P)-binding Rossmann-like Domain"/>
    <property type="match status" value="1"/>
</dbReference>
<sequence length="228" mass="23556">MARAYAARGKSLALCARRLDRLQALADELEPTAATVAVAPLDVTDTDAVAAVFADLDAQLGGLDRVIVNAGLGKGAPLGTGKPHANLATATTNFIGALAQAEAALALFRERGAGHLVLVSSMSAVHGLPKAQAAYSASKAGVSALGQGLAVEFARSPITISVVLPGYIATDINAGVTTTMMTDYDTGVAAMVEAIDSERERVVVPTWPWAVVDKALRFLPEPVVRRLI</sequence>
<accession>A0A916T3I3</accession>
<dbReference type="GO" id="GO:0016491">
    <property type="term" value="F:oxidoreductase activity"/>
    <property type="evidence" value="ECO:0007669"/>
    <property type="project" value="UniProtKB-KW"/>
</dbReference>
<dbReference type="InterPro" id="IPR036291">
    <property type="entry name" value="NAD(P)-bd_dom_sf"/>
</dbReference>
<dbReference type="PRINTS" id="PR00081">
    <property type="entry name" value="GDHRDH"/>
</dbReference>
<proteinExistence type="inferred from homology"/>
<comment type="similarity">
    <text evidence="1 3">Belongs to the short-chain dehydrogenases/reductases (SDR) family.</text>
</comment>
<dbReference type="NCBIfam" id="NF006099">
    <property type="entry name" value="PRK08251.1"/>
    <property type="match status" value="1"/>
</dbReference>
<dbReference type="EMBL" id="BMGC01000009">
    <property type="protein sequence ID" value="GGB29643.1"/>
    <property type="molecule type" value="Genomic_DNA"/>
</dbReference>
<dbReference type="GO" id="GO:0016020">
    <property type="term" value="C:membrane"/>
    <property type="evidence" value="ECO:0007669"/>
    <property type="project" value="TreeGrafter"/>
</dbReference>
<keyword evidence="2" id="KW-0560">Oxidoreductase</keyword>
<organism evidence="4 5">
    <name type="scientific">Gordonia jinhuaensis</name>
    <dbReference type="NCBI Taxonomy" id="1517702"/>
    <lineage>
        <taxon>Bacteria</taxon>
        <taxon>Bacillati</taxon>
        <taxon>Actinomycetota</taxon>
        <taxon>Actinomycetes</taxon>
        <taxon>Mycobacteriales</taxon>
        <taxon>Gordoniaceae</taxon>
        <taxon>Gordonia</taxon>
    </lineage>
</organism>
<dbReference type="PANTHER" id="PTHR44196:SF1">
    <property type="entry name" value="DEHYDROGENASE_REDUCTASE SDR FAMILY MEMBER 7B"/>
    <property type="match status" value="1"/>
</dbReference>
<evidence type="ECO:0000256" key="2">
    <source>
        <dbReference type="ARBA" id="ARBA00023002"/>
    </source>
</evidence>
<dbReference type="AlphaFoldDB" id="A0A916T3I3"/>
<comment type="caution">
    <text evidence="4">The sequence shown here is derived from an EMBL/GenBank/DDBJ whole genome shotgun (WGS) entry which is preliminary data.</text>
</comment>
<reference evidence="4" key="2">
    <citation type="submission" date="2020-09" db="EMBL/GenBank/DDBJ databases">
        <authorList>
            <person name="Sun Q."/>
            <person name="Zhou Y."/>
        </authorList>
    </citation>
    <scope>NUCLEOTIDE SEQUENCE</scope>
    <source>
        <strain evidence="4">CGMCC 1.12827</strain>
    </source>
</reference>
<dbReference type="Pfam" id="PF00106">
    <property type="entry name" value="adh_short"/>
    <property type="match status" value="1"/>
</dbReference>
<dbReference type="InterPro" id="IPR002347">
    <property type="entry name" value="SDR_fam"/>
</dbReference>
<protein>
    <submittedName>
        <fullName evidence="4">Short-chain dehydrogenase</fullName>
    </submittedName>
</protein>
<gene>
    <name evidence="4" type="ORF">GCM10011489_17240</name>
</gene>
<keyword evidence="5" id="KW-1185">Reference proteome</keyword>
<name>A0A916T3I3_9ACTN</name>
<evidence type="ECO:0000313" key="4">
    <source>
        <dbReference type="EMBL" id="GGB29643.1"/>
    </source>
</evidence>
<dbReference type="Proteomes" id="UP000621454">
    <property type="component" value="Unassembled WGS sequence"/>
</dbReference>
<reference evidence="4" key="1">
    <citation type="journal article" date="2014" name="Int. J. Syst. Evol. Microbiol.">
        <title>Complete genome sequence of Corynebacterium casei LMG S-19264T (=DSM 44701T), isolated from a smear-ripened cheese.</title>
        <authorList>
            <consortium name="US DOE Joint Genome Institute (JGI-PGF)"/>
            <person name="Walter F."/>
            <person name="Albersmeier A."/>
            <person name="Kalinowski J."/>
            <person name="Ruckert C."/>
        </authorList>
    </citation>
    <scope>NUCLEOTIDE SEQUENCE</scope>
    <source>
        <strain evidence="4">CGMCC 1.12827</strain>
    </source>
</reference>
<dbReference type="PANTHER" id="PTHR44196">
    <property type="entry name" value="DEHYDROGENASE/REDUCTASE SDR FAMILY MEMBER 7B"/>
    <property type="match status" value="1"/>
</dbReference>